<comment type="similarity">
    <text evidence="2">Belongs to the SLC12A transporter family.</text>
</comment>
<feature type="domain" description="Amino acid permease/ SLC12A" evidence="8">
    <location>
        <begin position="14"/>
        <end position="452"/>
    </location>
</feature>
<feature type="transmembrane region" description="Helical" evidence="7">
    <location>
        <begin position="350"/>
        <end position="370"/>
    </location>
</feature>
<gene>
    <name evidence="9" type="ORF">MNBD_BACTEROID07-1112</name>
</gene>
<dbReference type="FunFam" id="1.20.1740.10:FF:000013">
    <property type="entry name" value="Solute carrier family 12 member"/>
    <property type="match status" value="1"/>
</dbReference>
<evidence type="ECO:0000256" key="2">
    <source>
        <dbReference type="ARBA" id="ARBA00010593"/>
    </source>
</evidence>
<dbReference type="GO" id="GO:0015377">
    <property type="term" value="F:chloride:monoatomic cation symporter activity"/>
    <property type="evidence" value="ECO:0007669"/>
    <property type="project" value="InterPro"/>
</dbReference>
<protein>
    <submittedName>
        <fullName evidence="9">Uncharacterized amino acid permease, GabP family</fullName>
    </submittedName>
</protein>
<name>A0A3B0VF90_9ZZZZ</name>
<keyword evidence="5 7" id="KW-1133">Transmembrane helix</keyword>
<feature type="transmembrane region" description="Helical" evidence="7">
    <location>
        <begin position="382"/>
        <end position="399"/>
    </location>
</feature>
<reference evidence="9" key="1">
    <citation type="submission" date="2018-06" db="EMBL/GenBank/DDBJ databases">
        <authorList>
            <person name="Zhirakovskaya E."/>
        </authorList>
    </citation>
    <scope>NUCLEOTIDE SEQUENCE</scope>
</reference>
<feature type="transmembrane region" description="Helical" evidence="7">
    <location>
        <begin position="204"/>
        <end position="225"/>
    </location>
</feature>
<evidence type="ECO:0000256" key="7">
    <source>
        <dbReference type="SAM" id="Phobius"/>
    </source>
</evidence>
<dbReference type="PANTHER" id="PTHR11827:SF72">
    <property type="entry name" value="GH08340P"/>
    <property type="match status" value="1"/>
</dbReference>
<comment type="subcellular location">
    <subcellularLocation>
        <location evidence="1">Membrane</location>
        <topology evidence="1">Multi-pass membrane protein</topology>
    </subcellularLocation>
</comment>
<evidence type="ECO:0000256" key="3">
    <source>
        <dbReference type="ARBA" id="ARBA00022448"/>
    </source>
</evidence>
<feature type="transmembrane region" description="Helical" evidence="7">
    <location>
        <begin position="83"/>
        <end position="108"/>
    </location>
</feature>
<feature type="transmembrane region" description="Helical" evidence="7">
    <location>
        <begin position="162"/>
        <end position="184"/>
    </location>
</feature>
<feature type="transmembrane region" description="Helical" evidence="7">
    <location>
        <begin position="12"/>
        <end position="33"/>
    </location>
</feature>
<feature type="transmembrane region" description="Helical" evidence="7">
    <location>
        <begin position="136"/>
        <end position="155"/>
    </location>
</feature>
<accession>A0A3B0VF90</accession>
<feature type="transmembrane region" description="Helical" evidence="7">
    <location>
        <begin position="405"/>
        <end position="422"/>
    </location>
</feature>
<dbReference type="PANTHER" id="PTHR11827">
    <property type="entry name" value="SOLUTE CARRIER FAMILY 12, CATION COTRANSPORTERS"/>
    <property type="match status" value="1"/>
</dbReference>
<feature type="transmembrane region" description="Helical" evidence="7">
    <location>
        <begin position="39"/>
        <end position="62"/>
    </location>
</feature>
<evidence type="ECO:0000256" key="6">
    <source>
        <dbReference type="ARBA" id="ARBA00023136"/>
    </source>
</evidence>
<dbReference type="Pfam" id="PF00324">
    <property type="entry name" value="AA_permease"/>
    <property type="match status" value="1"/>
</dbReference>
<feature type="non-terminal residue" evidence="9">
    <location>
        <position position="665"/>
    </location>
</feature>
<feature type="transmembrane region" description="Helical" evidence="7">
    <location>
        <begin position="269"/>
        <end position="297"/>
    </location>
</feature>
<evidence type="ECO:0000256" key="1">
    <source>
        <dbReference type="ARBA" id="ARBA00004141"/>
    </source>
</evidence>
<proteinExistence type="inferred from homology"/>
<feature type="transmembrane region" description="Helical" evidence="7">
    <location>
        <begin position="237"/>
        <end position="257"/>
    </location>
</feature>
<keyword evidence="4 7" id="KW-0812">Transmembrane</keyword>
<evidence type="ECO:0000259" key="8">
    <source>
        <dbReference type="Pfam" id="PF00324"/>
    </source>
</evidence>
<dbReference type="AlphaFoldDB" id="A0A3B0VF90"/>
<dbReference type="InterPro" id="IPR004842">
    <property type="entry name" value="SLC12A_fam"/>
</dbReference>
<evidence type="ECO:0000313" key="9">
    <source>
        <dbReference type="EMBL" id="VAW30454.1"/>
    </source>
</evidence>
<sequence>MADKAKKFGAFAGVFTPSILTILGVIMYLRLGWVAGVAGIWGSVAIILLAHFISVTTGLSISSIATDKKIKAGGIYYILSRSLGLPMGGSIGITLFIGTALSISLYIVGFVENFLDIPSMQHWLGMAGPTVQNTRIVGTAVLVLLAVIALISTNFAIKTQFLVLGAIVLSLISIFVGFFLHPLTASAATASQFTPFKDVSFTEAFAIFFPAVTGFTAGVAMSGDLKNPKKDIPSGTLLAIFTGLVIYLALAVSFNLFVDRQMLLTNYNFLIQIAWFPFLIIAGVWGATLSSALGGILGGPRIIQAISNDHITPKILGKGHGKNNEPRNALIFTFFLSELGILVGDLNVIAGLVTMFYLTAYGFINLAFVLEKWASADFRPSFRIPAWVGILGFVTSFMIMFKLDMAAMFGALIILGLVFYLIRKKQQHLAMDDIWPSVMASLIRSVLTRFKKMHLTEANWRPNILLFSGGQQGRPYLVEFSKYIAGKQGLISNFDLVLKPNAKRLFPSHHQAIPESEMEGDEAIFKRRQMCNDIYGAMESLSATYGFSGMEPNTVVLGWGRHTKDPMRFAQMLHYFEDLDLNIVMLDYDKKKGFGNFEQIDVWLRGGSNNGSLIFSLMKFIHVSYTWRNAVMRILLITDSKQKKKLIKARIKHLLNKHRMNARVV</sequence>
<dbReference type="EMBL" id="UOET01000517">
    <property type="protein sequence ID" value="VAW30454.1"/>
    <property type="molecule type" value="Genomic_DNA"/>
</dbReference>
<dbReference type="Gene3D" id="1.20.1740.10">
    <property type="entry name" value="Amino acid/polyamine transporter I"/>
    <property type="match status" value="1"/>
</dbReference>
<keyword evidence="3" id="KW-0813">Transport</keyword>
<keyword evidence="6 7" id="KW-0472">Membrane</keyword>
<organism evidence="9">
    <name type="scientific">hydrothermal vent metagenome</name>
    <dbReference type="NCBI Taxonomy" id="652676"/>
    <lineage>
        <taxon>unclassified sequences</taxon>
        <taxon>metagenomes</taxon>
        <taxon>ecological metagenomes</taxon>
    </lineage>
</organism>
<dbReference type="InterPro" id="IPR004841">
    <property type="entry name" value="AA-permease/SLC12A_dom"/>
</dbReference>
<evidence type="ECO:0000256" key="4">
    <source>
        <dbReference type="ARBA" id="ARBA00022692"/>
    </source>
</evidence>
<evidence type="ECO:0000256" key="5">
    <source>
        <dbReference type="ARBA" id="ARBA00022989"/>
    </source>
</evidence>
<dbReference type="GO" id="GO:0016020">
    <property type="term" value="C:membrane"/>
    <property type="evidence" value="ECO:0007669"/>
    <property type="project" value="UniProtKB-SubCell"/>
</dbReference>